<proteinExistence type="predicted"/>
<dbReference type="OrthoDB" id="10068198at2759"/>
<name>A0A653CLX0_CALMS</name>
<sequence length="22" mass="2694">MLRKCSKKTLEKLWKAQLQMTE</sequence>
<dbReference type="AlphaFoldDB" id="A0A653CLX0"/>
<evidence type="ECO:0000313" key="1">
    <source>
        <dbReference type="EMBL" id="VEN48130.1"/>
    </source>
</evidence>
<protein>
    <submittedName>
        <fullName evidence="1">Uncharacterized protein</fullName>
    </submittedName>
</protein>
<evidence type="ECO:0000313" key="2">
    <source>
        <dbReference type="Proteomes" id="UP000410492"/>
    </source>
</evidence>
<accession>A0A653CLX0</accession>
<keyword evidence="2" id="KW-1185">Reference proteome</keyword>
<dbReference type="Proteomes" id="UP000410492">
    <property type="component" value="Unassembled WGS sequence"/>
</dbReference>
<gene>
    <name evidence="1" type="ORF">CALMAC_LOCUS9699</name>
</gene>
<organism evidence="1 2">
    <name type="scientific">Callosobruchus maculatus</name>
    <name type="common">Southern cowpea weevil</name>
    <name type="synonym">Pulse bruchid</name>
    <dbReference type="NCBI Taxonomy" id="64391"/>
    <lineage>
        <taxon>Eukaryota</taxon>
        <taxon>Metazoa</taxon>
        <taxon>Ecdysozoa</taxon>
        <taxon>Arthropoda</taxon>
        <taxon>Hexapoda</taxon>
        <taxon>Insecta</taxon>
        <taxon>Pterygota</taxon>
        <taxon>Neoptera</taxon>
        <taxon>Endopterygota</taxon>
        <taxon>Coleoptera</taxon>
        <taxon>Polyphaga</taxon>
        <taxon>Cucujiformia</taxon>
        <taxon>Chrysomeloidea</taxon>
        <taxon>Chrysomelidae</taxon>
        <taxon>Bruchinae</taxon>
        <taxon>Bruchini</taxon>
        <taxon>Callosobruchus</taxon>
    </lineage>
</organism>
<dbReference type="EMBL" id="CAACVG010008031">
    <property type="protein sequence ID" value="VEN48130.1"/>
    <property type="molecule type" value="Genomic_DNA"/>
</dbReference>
<reference evidence="1 2" key="1">
    <citation type="submission" date="2019-01" db="EMBL/GenBank/DDBJ databases">
        <authorList>
            <person name="Sayadi A."/>
        </authorList>
    </citation>
    <scope>NUCLEOTIDE SEQUENCE [LARGE SCALE GENOMIC DNA]</scope>
</reference>